<dbReference type="InterPro" id="IPR013088">
    <property type="entry name" value="Znf_NHR/GATA"/>
</dbReference>
<feature type="region of interest" description="Disordered" evidence="2">
    <location>
        <begin position="866"/>
        <end position="1002"/>
    </location>
</feature>
<dbReference type="SMART" id="SM00401">
    <property type="entry name" value="ZnF_GATA"/>
    <property type="match status" value="1"/>
</dbReference>
<dbReference type="OrthoDB" id="3199820at2759"/>
<feature type="region of interest" description="Disordered" evidence="2">
    <location>
        <begin position="468"/>
        <end position="557"/>
    </location>
</feature>
<evidence type="ECO:0000256" key="2">
    <source>
        <dbReference type="SAM" id="MobiDB-lite"/>
    </source>
</evidence>
<feature type="region of interest" description="Disordered" evidence="2">
    <location>
        <begin position="78"/>
        <end position="97"/>
    </location>
</feature>
<evidence type="ECO:0000313" key="4">
    <source>
        <dbReference type="EMBL" id="TNY21088.1"/>
    </source>
</evidence>
<accession>A0A5C5FWA9</accession>
<feature type="region of interest" description="Disordered" evidence="2">
    <location>
        <begin position="580"/>
        <end position="611"/>
    </location>
</feature>
<feature type="compositionally biased region" description="Low complexity" evidence="2">
    <location>
        <begin position="373"/>
        <end position="387"/>
    </location>
</feature>
<feature type="compositionally biased region" description="Polar residues" evidence="2">
    <location>
        <begin position="593"/>
        <end position="603"/>
    </location>
</feature>
<dbReference type="PANTHER" id="PTHR39147:SF1">
    <property type="entry name" value="PROTEIN SPT21"/>
    <property type="match status" value="1"/>
</dbReference>
<feature type="region of interest" description="Disordered" evidence="2">
    <location>
        <begin position="240"/>
        <end position="282"/>
    </location>
</feature>
<evidence type="ECO:0000313" key="5">
    <source>
        <dbReference type="Proteomes" id="UP000311382"/>
    </source>
</evidence>
<keyword evidence="1" id="KW-0479">Metal-binding</keyword>
<evidence type="ECO:0000256" key="1">
    <source>
        <dbReference type="PROSITE-ProRule" id="PRU00094"/>
    </source>
</evidence>
<feature type="compositionally biased region" description="Polar residues" evidence="2">
    <location>
        <begin position="80"/>
        <end position="97"/>
    </location>
</feature>
<feature type="region of interest" description="Disordered" evidence="2">
    <location>
        <begin position="1"/>
        <end position="61"/>
    </location>
</feature>
<dbReference type="PANTHER" id="PTHR39147">
    <property type="entry name" value="PROTEIN SPT21"/>
    <property type="match status" value="1"/>
</dbReference>
<proteinExistence type="predicted"/>
<dbReference type="InterPro" id="IPR042403">
    <property type="entry name" value="Spt21/Ams2"/>
</dbReference>
<dbReference type="STRING" id="5288.A0A5C5FWA9"/>
<dbReference type="GO" id="GO:0008270">
    <property type="term" value="F:zinc ion binding"/>
    <property type="evidence" value="ECO:0007669"/>
    <property type="project" value="UniProtKB-KW"/>
</dbReference>
<feature type="compositionally biased region" description="Polar residues" evidence="2">
    <location>
        <begin position="925"/>
        <end position="938"/>
    </location>
</feature>
<feature type="region of interest" description="Disordered" evidence="2">
    <location>
        <begin position="1014"/>
        <end position="1068"/>
    </location>
</feature>
<feature type="compositionally biased region" description="Acidic residues" evidence="2">
    <location>
        <begin position="267"/>
        <end position="282"/>
    </location>
</feature>
<dbReference type="InterPro" id="IPR000679">
    <property type="entry name" value="Znf_GATA"/>
</dbReference>
<feature type="compositionally biased region" description="Polar residues" evidence="2">
    <location>
        <begin position="966"/>
        <end position="997"/>
    </location>
</feature>
<feature type="region of interest" description="Disordered" evidence="2">
    <location>
        <begin position="190"/>
        <end position="218"/>
    </location>
</feature>
<keyword evidence="1" id="KW-0862">Zinc</keyword>
<feature type="compositionally biased region" description="Low complexity" evidence="2">
    <location>
        <begin position="700"/>
        <end position="713"/>
    </location>
</feature>
<organism evidence="4 5">
    <name type="scientific">Rhodotorula diobovata</name>
    <dbReference type="NCBI Taxonomy" id="5288"/>
    <lineage>
        <taxon>Eukaryota</taxon>
        <taxon>Fungi</taxon>
        <taxon>Dikarya</taxon>
        <taxon>Basidiomycota</taxon>
        <taxon>Pucciniomycotina</taxon>
        <taxon>Microbotryomycetes</taxon>
        <taxon>Sporidiobolales</taxon>
        <taxon>Sporidiobolaceae</taxon>
        <taxon>Rhodotorula</taxon>
    </lineage>
</organism>
<evidence type="ECO:0000259" key="3">
    <source>
        <dbReference type="PROSITE" id="PS50114"/>
    </source>
</evidence>
<dbReference type="AlphaFoldDB" id="A0A5C5FWA9"/>
<reference evidence="4 5" key="1">
    <citation type="submission" date="2019-03" db="EMBL/GenBank/DDBJ databases">
        <title>Rhodosporidium diobovatum UCD-FST 08-225 genome sequencing, assembly, and annotation.</title>
        <authorList>
            <person name="Fakankun I.U."/>
            <person name="Fristensky B."/>
            <person name="Levin D.B."/>
        </authorList>
    </citation>
    <scope>NUCLEOTIDE SEQUENCE [LARGE SCALE GENOMIC DNA]</scope>
    <source>
        <strain evidence="4 5">UCD-FST 08-225</strain>
    </source>
</reference>
<feature type="compositionally biased region" description="Polar residues" evidence="2">
    <location>
        <begin position="116"/>
        <end position="125"/>
    </location>
</feature>
<feature type="region of interest" description="Disordered" evidence="2">
    <location>
        <begin position="320"/>
        <end position="411"/>
    </location>
</feature>
<feature type="region of interest" description="Disordered" evidence="2">
    <location>
        <begin position="692"/>
        <end position="756"/>
    </location>
</feature>
<dbReference type="GO" id="GO:0030466">
    <property type="term" value="P:silent mating-type cassette heterochromatin formation"/>
    <property type="evidence" value="ECO:0007669"/>
    <property type="project" value="TreeGrafter"/>
</dbReference>
<feature type="compositionally biased region" description="Polar residues" evidence="2">
    <location>
        <begin position="390"/>
        <end position="399"/>
    </location>
</feature>
<feature type="region of interest" description="Disordered" evidence="2">
    <location>
        <begin position="629"/>
        <end position="650"/>
    </location>
</feature>
<dbReference type="Proteomes" id="UP000311382">
    <property type="component" value="Unassembled WGS sequence"/>
</dbReference>
<feature type="compositionally biased region" description="Low complexity" evidence="2">
    <location>
        <begin position="333"/>
        <end position="351"/>
    </location>
</feature>
<dbReference type="CDD" id="cd00202">
    <property type="entry name" value="ZnF_GATA"/>
    <property type="match status" value="1"/>
</dbReference>
<keyword evidence="5" id="KW-1185">Reference proteome</keyword>
<feature type="region of interest" description="Disordered" evidence="2">
    <location>
        <begin position="105"/>
        <end position="125"/>
    </location>
</feature>
<feature type="compositionally biased region" description="Low complexity" evidence="2">
    <location>
        <begin position="469"/>
        <end position="505"/>
    </location>
</feature>
<dbReference type="PROSITE" id="PS50114">
    <property type="entry name" value="GATA_ZN_FINGER_2"/>
    <property type="match status" value="1"/>
</dbReference>
<dbReference type="GO" id="GO:0006357">
    <property type="term" value="P:regulation of transcription by RNA polymerase II"/>
    <property type="evidence" value="ECO:0007669"/>
    <property type="project" value="TreeGrafter"/>
</dbReference>
<name>A0A5C5FWA9_9BASI</name>
<feature type="compositionally biased region" description="Polar residues" evidence="2">
    <location>
        <begin position="197"/>
        <end position="211"/>
    </location>
</feature>
<sequence length="1230" mass="126472">MSFVLPNPSANDYARRDSYHPSSTAPLASTSAAPMSSGAIGSEGRRGAQARPGTRRKGKGKGRTMMIKIFYSLASPRFGTPSSSNKTPQLLPASTPTPDFLAVLDPSLAPSPNPPAQDSTQSSGATNYSCMARLSAPVWVQVLGGRRTADGEDAPQFGRVTLKTCLSAICISRPELVIDSTKDFSVSAVDPYESSHQRQAPGSSVSGTAASSRPGEGLVEGKGMLSWALAEKKEGTTMVCGKIVGPAGGDARRRKRRRVDDGSAPAEMDDDDEDSDGDEPEETLEVWLQLTERDAFTQGQFLDCLRSYHNPVQHLQNEMADFNSSPPKRRESAVFAAAAPVAAPRPSTSSSGDPVKRKRPREQPALPIPSAPPAAAALAAPFATGPPESSPATFPTSLPSLDAAGSDPQDPRSAALLNQLLASFACDGTGADGLDSVPPQSFPLDSPQLLSSLQTLAGYYGIPLPGQPPAASSSAGPAFPAAAHQQAAPAPSGPASTAASASGTTSRRRSAKDREHFAAIDVNTLAAPPVGKQNPRDPSGCSNCKRKKSTTWREGTGSDGKLMSVCNACGIYFNKNGYHRSKTGPNGAPAATSPPQQHSSSTAPAGGRPLKGRLTATCEADLQRKVRKHKAGVAVQPGIIPPLSPSKHIGPRSPALKFDFGGGHRSVGRSAGIVMSSPGRSPRLRYRSNAHPYAATSPLRGSTSTTRAAATGAEYESDGEERGPNPLSFGNIFSLNGSPSPVRVEQRPASGGKPMPSYLVTASPGTALDRILSDTNIGSLAGMASAGAVANAAHDAMHLEEAASTAHDDDFSFFLQPGSPTRGKENARPRTGAATSTDAPTTDVESFESVLSSLRRDFTARLSSNALTAPSSPAPSSPCVLPRTSTATPGSKGKAPQSGGREPPSINHGFMDGLVPGLVFAGAGESSTQRQTGSTPASDSDAWSPVQADNGTQQDQDQDRTLTLDSFVTGQASASKGRPQRSSTQHSASRGASSSKNVNRRAPFIPAHLLAPSDAATDFDSGSLPPSSPPQLPSEAFPTPSDFDGITPSADGGDNDEQRGGGGGGNGEAISLEAVAAQIAHEPDEGARKGMIELLQSLSNAGGAAEPVQLPNTAMAAGASQIQLDRGAVNRLLALISANSHAGDADDVSPTPANEPAVAAAKTSAATKATAPPVVAREQPRALSAARDLSGFDFGAFATGSDASAAAATQAFGAGGHLSELYQDLFQPQL</sequence>
<dbReference type="GO" id="GO:0000183">
    <property type="term" value="P:rDNA heterochromatin formation"/>
    <property type="evidence" value="ECO:0007669"/>
    <property type="project" value="TreeGrafter"/>
</dbReference>
<dbReference type="Pfam" id="PF00320">
    <property type="entry name" value="GATA"/>
    <property type="match status" value="1"/>
</dbReference>
<feature type="region of interest" description="Disordered" evidence="2">
    <location>
        <begin position="808"/>
        <end position="844"/>
    </location>
</feature>
<dbReference type="SUPFAM" id="SSF57716">
    <property type="entry name" value="Glucocorticoid receptor-like (DNA-binding domain)"/>
    <property type="match status" value="1"/>
</dbReference>
<gene>
    <name evidence="4" type="ORF">DMC30DRAFT_395933</name>
</gene>
<protein>
    <submittedName>
        <fullName evidence="4">Proteophosphoglycan ppg4</fullName>
    </submittedName>
</protein>
<comment type="caution">
    <text evidence="4">The sequence shown here is derived from an EMBL/GenBank/DDBJ whole genome shotgun (WGS) entry which is preliminary data.</text>
</comment>
<feature type="compositionally biased region" description="Low complexity" evidence="2">
    <location>
        <begin position="21"/>
        <end position="37"/>
    </location>
</feature>
<dbReference type="EMBL" id="SOZI01000051">
    <property type="protein sequence ID" value="TNY21088.1"/>
    <property type="molecule type" value="Genomic_DNA"/>
</dbReference>
<feature type="compositionally biased region" description="Polar residues" evidence="2">
    <location>
        <begin position="833"/>
        <end position="844"/>
    </location>
</feature>
<dbReference type="Gene3D" id="3.30.50.10">
    <property type="entry name" value="Erythroid Transcription Factor GATA-1, subunit A"/>
    <property type="match status" value="1"/>
</dbReference>
<dbReference type="GO" id="GO:0043565">
    <property type="term" value="F:sequence-specific DNA binding"/>
    <property type="evidence" value="ECO:0007669"/>
    <property type="project" value="InterPro"/>
</dbReference>
<feature type="domain" description="GATA-type" evidence="3">
    <location>
        <begin position="535"/>
        <end position="592"/>
    </location>
</feature>
<keyword evidence="1" id="KW-0863">Zinc-finger</keyword>